<dbReference type="Pfam" id="PF00296">
    <property type="entry name" value="Bac_luciferase"/>
    <property type="match status" value="1"/>
</dbReference>
<dbReference type="InterPro" id="IPR011251">
    <property type="entry name" value="Luciferase-like_dom"/>
</dbReference>
<dbReference type="EMBL" id="JAMZFT010000001">
    <property type="protein sequence ID" value="MCP1335120.1"/>
    <property type="molecule type" value="Genomic_DNA"/>
</dbReference>
<evidence type="ECO:0000256" key="6">
    <source>
        <dbReference type="PIRSR" id="PIRSR000337-1"/>
    </source>
</evidence>
<evidence type="ECO:0000259" key="7">
    <source>
        <dbReference type="Pfam" id="PF00296"/>
    </source>
</evidence>
<proteinExistence type="inferred from homology"/>
<dbReference type="InterPro" id="IPR051260">
    <property type="entry name" value="Diverse_substr_monoxygenases"/>
</dbReference>
<dbReference type="PIRSF" id="PIRSF000337">
    <property type="entry name" value="NTA_MOA"/>
    <property type="match status" value="1"/>
</dbReference>
<dbReference type="GO" id="GO:0004497">
    <property type="term" value="F:monooxygenase activity"/>
    <property type="evidence" value="ECO:0007669"/>
    <property type="project" value="UniProtKB-KW"/>
</dbReference>
<feature type="binding site" evidence="6">
    <location>
        <position position="61"/>
    </location>
    <ligand>
        <name>FMN</name>
        <dbReference type="ChEBI" id="CHEBI:58210"/>
    </ligand>
</feature>
<evidence type="ECO:0000256" key="1">
    <source>
        <dbReference type="ARBA" id="ARBA00022630"/>
    </source>
</evidence>
<feature type="domain" description="Luciferase-like" evidence="7">
    <location>
        <begin position="38"/>
        <end position="393"/>
    </location>
</feature>
<gene>
    <name evidence="8" type="ORF">NJQ99_01715</name>
</gene>
<keyword evidence="2 6" id="KW-0288">FMN</keyword>
<dbReference type="InterPro" id="IPR016215">
    <property type="entry name" value="NTA_MOA"/>
</dbReference>
<feature type="binding site" evidence="6">
    <location>
        <position position="230"/>
    </location>
    <ligand>
        <name>FMN</name>
        <dbReference type="ChEBI" id="CHEBI:58210"/>
    </ligand>
</feature>
<feature type="binding site" evidence="6">
    <location>
        <position position="107"/>
    </location>
    <ligand>
        <name>FMN</name>
        <dbReference type="ChEBI" id="CHEBI:58210"/>
    </ligand>
</feature>
<dbReference type="SUPFAM" id="SSF51679">
    <property type="entry name" value="Bacterial luciferase-like"/>
    <property type="match status" value="1"/>
</dbReference>
<sequence>MTSQIHLLSFPEHTEGVHHALDNAVRDPADRRFRGSSMIDYWQNVARILERGKFDGIFFADTAAIYDRYKGRPDESIKYGLGWPRHDIMPTLALMAAATERLGFAFTQSIGGAFPYPLMRLISTLDFLSDGRVGWNIVTGNTRMEYDAIGIEALEHDSRYDRADEFMEICRALWDGIPRDAILMDTEGGIVADPAKVGRVDVEGRYLKSRAVPLVVPSPQGRPVLFQAGSSGRGQRFALQNADVIFAIQSTTENMRRYVEQLRAAAEEQGRSDPVRVIFGLQIVLGSTEAEARQRREELLSRYTLEASLARLSGSLGIDFSEIDLDSPMEEWPSQASQGLVKALSSDMGGGKRLTLRDVAKTWATSIGTPHVVGTPEQVAAEIETIWRNTGCHGFNLRPATIPDSIEDFVDNVIPILQARGVFRTEYEGPTFRDNILGTGAGA</sequence>
<dbReference type="AlphaFoldDB" id="A0A9J6PBK8"/>
<dbReference type="NCBIfam" id="TIGR03860">
    <property type="entry name" value="FMN_nitrolo"/>
    <property type="match status" value="1"/>
</dbReference>
<dbReference type="RefSeq" id="WP_269331075.1">
    <property type="nucleotide sequence ID" value="NZ_JAMZFT010000001.1"/>
</dbReference>
<feature type="binding site" evidence="6">
    <location>
        <position position="231"/>
    </location>
    <ligand>
        <name>FMN</name>
        <dbReference type="ChEBI" id="CHEBI:58210"/>
    </ligand>
</feature>
<feature type="binding site" evidence="6">
    <location>
        <position position="156"/>
    </location>
    <ligand>
        <name>FMN</name>
        <dbReference type="ChEBI" id="CHEBI:58210"/>
    </ligand>
</feature>
<evidence type="ECO:0000313" key="8">
    <source>
        <dbReference type="EMBL" id="MCP1335120.1"/>
    </source>
</evidence>
<keyword evidence="1 6" id="KW-0285">Flavoprotein</keyword>
<evidence type="ECO:0000256" key="2">
    <source>
        <dbReference type="ARBA" id="ARBA00022643"/>
    </source>
</evidence>
<dbReference type="GO" id="GO:0016705">
    <property type="term" value="F:oxidoreductase activity, acting on paired donors, with incorporation or reduction of molecular oxygen"/>
    <property type="evidence" value="ECO:0007669"/>
    <property type="project" value="InterPro"/>
</dbReference>
<evidence type="ECO:0000256" key="4">
    <source>
        <dbReference type="ARBA" id="ARBA00023033"/>
    </source>
</evidence>
<accession>A0A9J6PBK8</accession>
<evidence type="ECO:0000313" key="9">
    <source>
        <dbReference type="Proteomes" id="UP001055804"/>
    </source>
</evidence>
<keyword evidence="4 8" id="KW-0503">Monooxygenase</keyword>
<evidence type="ECO:0000256" key="3">
    <source>
        <dbReference type="ARBA" id="ARBA00023002"/>
    </source>
</evidence>
<dbReference type="Proteomes" id="UP001055804">
    <property type="component" value="Unassembled WGS sequence"/>
</dbReference>
<dbReference type="PANTHER" id="PTHR30011:SF16">
    <property type="entry name" value="C2H2 FINGER DOMAIN TRANSCRIPTION FACTOR (EUROFUNG)-RELATED"/>
    <property type="match status" value="1"/>
</dbReference>
<dbReference type="Gene3D" id="3.20.20.30">
    <property type="entry name" value="Luciferase-like domain"/>
    <property type="match status" value="1"/>
</dbReference>
<keyword evidence="9" id="KW-1185">Reference proteome</keyword>
<dbReference type="EC" id="1.14.-.-" evidence="8"/>
<organism evidence="8 9">
    <name type="scientific">Futiania mangrovi</name>
    <dbReference type="NCBI Taxonomy" id="2959716"/>
    <lineage>
        <taxon>Bacteria</taxon>
        <taxon>Pseudomonadati</taxon>
        <taxon>Pseudomonadota</taxon>
        <taxon>Alphaproteobacteria</taxon>
        <taxon>Futianiales</taxon>
        <taxon>Futianiaceae</taxon>
        <taxon>Futiania</taxon>
    </lineage>
</organism>
<feature type="binding site" evidence="6">
    <location>
        <position position="160"/>
    </location>
    <ligand>
        <name>FMN</name>
        <dbReference type="ChEBI" id="CHEBI:58210"/>
    </ligand>
</feature>
<protein>
    <submittedName>
        <fullName evidence="8">NtaA/DmoA family FMN-dependent monooxygenase</fullName>
        <ecNumber evidence="8">1.14.-.-</ecNumber>
    </submittedName>
</protein>
<name>A0A9J6PBK8_9PROT</name>
<comment type="caution">
    <text evidence="8">The sequence shown here is derived from an EMBL/GenBank/DDBJ whole genome shotgun (WGS) entry which is preliminary data.</text>
</comment>
<evidence type="ECO:0000256" key="5">
    <source>
        <dbReference type="ARBA" id="ARBA00033748"/>
    </source>
</evidence>
<dbReference type="InterPro" id="IPR036661">
    <property type="entry name" value="Luciferase-like_sf"/>
</dbReference>
<dbReference type="PANTHER" id="PTHR30011">
    <property type="entry name" value="ALKANESULFONATE MONOOXYGENASE-RELATED"/>
    <property type="match status" value="1"/>
</dbReference>
<keyword evidence="3 8" id="KW-0560">Oxidoreductase</keyword>
<comment type="similarity">
    <text evidence="5">Belongs to the NtaA/SnaA/DszA monooxygenase family.</text>
</comment>
<reference evidence="8" key="1">
    <citation type="submission" date="2022-06" db="EMBL/GenBank/DDBJ databases">
        <title>Isolation and Genomics of Futiania mangrovii gen. nov., sp. nov., a Rare and Metabolically-versatile member in the Class Alphaproteobacteria.</title>
        <authorList>
            <person name="Liu L."/>
            <person name="Huang W.-C."/>
            <person name="Pan J."/>
            <person name="Li J."/>
            <person name="Huang Y."/>
            <person name="Du H."/>
            <person name="Liu Y."/>
            <person name="Li M."/>
        </authorList>
    </citation>
    <scope>NUCLEOTIDE SEQUENCE</scope>
    <source>
        <strain evidence="8">FT118</strain>
    </source>
</reference>